<evidence type="ECO:0008006" key="5">
    <source>
        <dbReference type="Google" id="ProtNLM"/>
    </source>
</evidence>
<evidence type="ECO:0000313" key="4">
    <source>
        <dbReference type="Proteomes" id="UP001467674"/>
    </source>
</evidence>
<organism evidence="3 4">
    <name type="scientific">Bacillus altitudinis</name>
    <dbReference type="NCBI Taxonomy" id="293387"/>
    <lineage>
        <taxon>Bacteria</taxon>
        <taxon>Bacillati</taxon>
        <taxon>Bacillota</taxon>
        <taxon>Bacilli</taxon>
        <taxon>Bacillales</taxon>
        <taxon>Bacillaceae</taxon>
        <taxon>Bacillus</taxon>
    </lineage>
</organism>
<feature type="compositionally biased region" description="Basic and acidic residues" evidence="1">
    <location>
        <begin position="28"/>
        <end position="38"/>
    </location>
</feature>
<accession>A0ABV1S2M4</accession>
<feature type="signal peptide" evidence="2">
    <location>
        <begin position="1"/>
        <end position="21"/>
    </location>
</feature>
<comment type="caution">
    <text evidence="3">The sequence shown here is derived from an EMBL/GenBank/DDBJ whole genome shotgun (WGS) entry which is preliminary data.</text>
</comment>
<proteinExistence type="predicted"/>
<dbReference type="Proteomes" id="UP001467674">
    <property type="component" value="Unassembled WGS sequence"/>
</dbReference>
<reference evidence="3 4" key="1">
    <citation type="submission" date="2024-06" db="EMBL/GenBank/DDBJ databases">
        <title>Construction of an artificial bacterial consortium using nitrogen cycle bacteria from Cuatro Cienegas Basin and a mangrove forest.</title>
        <authorList>
            <person name="Aguilera-Najera D."/>
            <person name="Marquez-Cianci L."/>
            <person name="Martinez-Perez E."/>
            <person name="Rosas-Barrera M."/>
            <person name="Rodriguez-Cruz U.E."/>
            <person name="Tapia-Lopez R."/>
            <person name="Eguiarte L.E."/>
            <person name="Souza-Saldivar V."/>
        </authorList>
    </citation>
    <scope>NUCLEOTIDE SEQUENCE [LARGE SCALE GENOMIC DNA]</scope>
    <source>
        <strain evidence="3 4">S14-15</strain>
    </source>
</reference>
<keyword evidence="2" id="KW-0732">Signal</keyword>
<evidence type="ECO:0000313" key="3">
    <source>
        <dbReference type="EMBL" id="MER3120782.1"/>
    </source>
</evidence>
<protein>
    <recommendedName>
        <fullName evidence="5">Lipoprotein</fullName>
    </recommendedName>
</protein>
<dbReference type="RefSeq" id="WP_265154087.1">
    <property type="nucleotide sequence ID" value="NZ_CP128109.1"/>
</dbReference>
<evidence type="ECO:0000256" key="1">
    <source>
        <dbReference type="SAM" id="MobiDB-lite"/>
    </source>
</evidence>
<feature type="region of interest" description="Disordered" evidence="1">
    <location>
        <begin position="26"/>
        <end position="52"/>
    </location>
</feature>
<dbReference type="EMBL" id="JBEOME010000002">
    <property type="protein sequence ID" value="MER3120782.1"/>
    <property type="molecule type" value="Genomic_DNA"/>
</dbReference>
<name>A0ABV1S2M4_BACAB</name>
<gene>
    <name evidence="3" type="ORF">ABQG71_06220</name>
</gene>
<evidence type="ECO:0000256" key="2">
    <source>
        <dbReference type="SAM" id="SignalP"/>
    </source>
</evidence>
<keyword evidence="4" id="KW-1185">Reference proteome</keyword>
<sequence length="213" mass="23887">MKKGRLLFLLIFCLVFLGACGNNDTAGTDEKDTEEKQKTPKQGEYVDGPLTKVGQKNKGEDNEIYELKNIKVVDETTDLDPLSINIKDVKILSISNISDDLLESYQQGLKLKLKNPVNYIQISFSAENKGKIDLLWPQISHVILNTKEQVNAKENQLLDSGEWELYSGAKKDITQGIPFESDPKDIKEITFVFDSSVGNGTTVTDEKKVKVKF</sequence>
<dbReference type="PROSITE" id="PS51257">
    <property type="entry name" value="PROKAR_LIPOPROTEIN"/>
    <property type="match status" value="1"/>
</dbReference>
<feature type="chain" id="PRO_5046042865" description="Lipoprotein" evidence="2">
    <location>
        <begin position="22"/>
        <end position="213"/>
    </location>
</feature>